<evidence type="ECO:0000313" key="2">
    <source>
        <dbReference type="EMBL" id="KJL25816.1"/>
    </source>
</evidence>
<name>A0A0F0L2T4_9MICO</name>
<keyword evidence="1" id="KW-0812">Transmembrane</keyword>
<reference evidence="2 3" key="1">
    <citation type="submission" date="2015-02" db="EMBL/GenBank/DDBJ databases">
        <title>Draft genome sequences of ten Microbacterium spp. with emphasis on heavy metal contaminated environments.</title>
        <authorList>
            <person name="Corretto E."/>
        </authorList>
    </citation>
    <scope>NUCLEOTIDE SEQUENCE [LARGE SCALE GENOMIC DNA]</scope>
    <source>
        <strain evidence="2 3">DSM 23848</strain>
    </source>
</reference>
<feature type="transmembrane region" description="Helical" evidence="1">
    <location>
        <begin position="34"/>
        <end position="56"/>
    </location>
</feature>
<evidence type="ECO:0000313" key="3">
    <source>
        <dbReference type="Proteomes" id="UP000033448"/>
    </source>
</evidence>
<dbReference type="EMBL" id="JYIT01000068">
    <property type="protein sequence ID" value="KJL25816.1"/>
    <property type="molecule type" value="Genomic_DNA"/>
</dbReference>
<keyword evidence="1" id="KW-1133">Transmembrane helix</keyword>
<organism evidence="2 3">
    <name type="scientific">Microbacterium azadirachtae</name>
    <dbReference type="NCBI Taxonomy" id="582680"/>
    <lineage>
        <taxon>Bacteria</taxon>
        <taxon>Bacillati</taxon>
        <taxon>Actinomycetota</taxon>
        <taxon>Actinomycetes</taxon>
        <taxon>Micrococcales</taxon>
        <taxon>Microbacteriaceae</taxon>
        <taxon>Microbacterium</taxon>
    </lineage>
</organism>
<proteinExistence type="predicted"/>
<dbReference type="RefSeq" id="WP_045250013.1">
    <property type="nucleotide sequence ID" value="NZ_JYIT01000068.1"/>
</dbReference>
<evidence type="ECO:0008006" key="4">
    <source>
        <dbReference type="Google" id="ProtNLM"/>
    </source>
</evidence>
<evidence type="ECO:0000256" key="1">
    <source>
        <dbReference type="SAM" id="Phobius"/>
    </source>
</evidence>
<dbReference type="OrthoDB" id="5060532at2"/>
<accession>A0A0F0L2T4</accession>
<protein>
    <recommendedName>
        <fullName evidence="4">Fimbrial assembly protein (PilN)</fullName>
    </recommendedName>
</protein>
<keyword evidence="1" id="KW-0472">Membrane</keyword>
<dbReference type="Proteomes" id="UP000033448">
    <property type="component" value="Unassembled WGS sequence"/>
</dbReference>
<comment type="caution">
    <text evidence="2">The sequence shown here is derived from an EMBL/GenBank/DDBJ whole genome shotgun (WGS) entry which is preliminary data.</text>
</comment>
<keyword evidence="3" id="KW-1185">Reference proteome</keyword>
<dbReference type="PATRIC" id="fig|582680.7.peg.1342"/>
<gene>
    <name evidence="2" type="ORF">RL72_01303</name>
</gene>
<dbReference type="AlphaFoldDB" id="A0A0F0L2T4"/>
<sequence length="220" mass="23105">MSRIAAAAVGGPPRVDLLPRSEVDRREREKLSAVWVRIGLLAVLLAAALIGAAFVWNQFAQQQLVAEQDRSTQLLAQIGQLNDVSGALATEGELNAFRGEAMGSDLAWSGILDRVRSALPADTTVTGFELTPGAVPDPAAKDKDAAKKAIGLTGTLTIDSPNALDLGALARGLRGVDGVLAADGRASTASQQSPGRYIYTIDVTFDQTVYSGRYAKEATK</sequence>